<keyword evidence="6 9" id="KW-1133">Transmembrane helix</keyword>
<evidence type="ECO:0000313" key="10">
    <source>
        <dbReference type="EMBL" id="MBB5842173.1"/>
    </source>
</evidence>
<dbReference type="GO" id="GO:0005886">
    <property type="term" value="C:plasma membrane"/>
    <property type="evidence" value="ECO:0007669"/>
    <property type="project" value="UniProtKB-SubCell"/>
</dbReference>
<dbReference type="Gene3D" id="1.10.3470.10">
    <property type="entry name" value="ABC transporter involved in vitamin B12 uptake, BtuC"/>
    <property type="match status" value="1"/>
</dbReference>
<dbReference type="InterPro" id="IPR001851">
    <property type="entry name" value="ABC_transp_permease"/>
</dbReference>
<dbReference type="Proteomes" id="UP000536685">
    <property type="component" value="Unassembled WGS sequence"/>
</dbReference>
<accession>A0A841AKI4</accession>
<dbReference type="RefSeq" id="WP_184233339.1">
    <property type="nucleotide sequence ID" value="NZ_JACHMJ010000001.1"/>
</dbReference>
<evidence type="ECO:0000256" key="4">
    <source>
        <dbReference type="ARBA" id="ARBA00022692"/>
    </source>
</evidence>
<keyword evidence="4 9" id="KW-0812">Transmembrane</keyword>
<feature type="transmembrane region" description="Helical" evidence="9">
    <location>
        <begin position="186"/>
        <end position="205"/>
    </location>
</feature>
<dbReference type="EMBL" id="JACHMJ010000001">
    <property type="protein sequence ID" value="MBB5842173.1"/>
    <property type="molecule type" value="Genomic_DNA"/>
</dbReference>
<dbReference type="Pfam" id="PF02653">
    <property type="entry name" value="BPD_transp_2"/>
    <property type="match status" value="1"/>
</dbReference>
<evidence type="ECO:0000256" key="8">
    <source>
        <dbReference type="ARBA" id="ARBA00037998"/>
    </source>
</evidence>
<comment type="subcellular location">
    <subcellularLocation>
        <location evidence="1">Cell membrane</location>
        <topology evidence="1">Multi-pass membrane protein</topology>
    </subcellularLocation>
</comment>
<keyword evidence="3" id="KW-1003">Cell membrane</keyword>
<feature type="transmembrane region" description="Helical" evidence="9">
    <location>
        <begin position="263"/>
        <end position="283"/>
    </location>
</feature>
<reference evidence="10 11" key="1">
    <citation type="submission" date="2020-08" db="EMBL/GenBank/DDBJ databases">
        <title>Sequencing the genomes of 1000 actinobacteria strains.</title>
        <authorList>
            <person name="Klenk H.-P."/>
        </authorList>
    </citation>
    <scope>NUCLEOTIDE SEQUENCE [LARGE SCALE GENOMIC DNA]</scope>
    <source>
        <strain evidence="10 11">DSM 105784</strain>
    </source>
</reference>
<dbReference type="GO" id="GO:0006865">
    <property type="term" value="P:amino acid transport"/>
    <property type="evidence" value="ECO:0007669"/>
    <property type="project" value="UniProtKB-KW"/>
</dbReference>
<dbReference type="InterPro" id="IPR052157">
    <property type="entry name" value="BCAA_transport_permease"/>
</dbReference>
<organism evidence="10 11">
    <name type="scientific">Conyzicola lurida</name>
    <dbReference type="NCBI Taxonomy" id="1172621"/>
    <lineage>
        <taxon>Bacteria</taxon>
        <taxon>Bacillati</taxon>
        <taxon>Actinomycetota</taxon>
        <taxon>Actinomycetes</taxon>
        <taxon>Micrococcales</taxon>
        <taxon>Microbacteriaceae</taxon>
        <taxon>Conyzicola</taxon>
    </lineage>
</organism>
<dbReference type="InterPro" id="IPR037294">
    <property type="entry name" value="ABC_BtuC-like"/>
</dbReference>
<feature type="transmembrane region" description="Helical" evidence="9">
    <location>
        <begin position="57"/>
        <end position="77"/>
    </location>
</feature>
<dbReference type="CDD" id="cd06582">
    <property type="entry name" value="TM_PBP1_LivH_like"/>
    <property type="match status" value="1"/>
</dbReference>
<feature type="transmembrane region" description="Helical" evidence="9">
    <location>
        <begin position="132"/>
        <end position="157"/>
    </location>
</feature>
<comment type="similarity">
    <text evidence="8">Belongs to the binding-protein-dependent transport system permease family. LivHM subfamily.</text>
</comment>
<keyword evidence="5" id="KW-0029">Amino-acid transport</keyword>
<dbReference type="GO" id="GO:0022857">
    <property type="term" value="F:transmembrane transporter activity"/>
    <property type="evidence" value="ECO:0007669"/>
    <property type="project" value="InterPro"/>
</dbReference>
<feature type="transmembrane region" description="Helical" evidence="9">
    <location>
        <begin position="6"/>
        <end position="25"/>
    </location>
</feature>
<comment type="caution">
    <text evidence="10">The sequence shown here is derived from an EMBL/GenBank/DDBJ whole genome shotgun (WGS) entry which is preliminary data.</text>
</comment>
<proteinExistence type="inferred from homology"/>
<name>A0A841AKI4_9MICO</name>
<evidence type="ECO:0000256" key="1">
    <source>
        <dbReference type="ARBA" id="ARBA00004651"/>
    </source>
</evidence>
<evidence type="ECO:0000256" key="6">
    <source>
        <dbReference type="ARBA" id="ARBA00022989"/>
    </source>
</evidence>
<evidence type="ECO:0000256" key="7">
    <source>
        <dbReference type="ARBA" id="ARBA00023136"/>
    </source>
</evidence>
<evidence type="ECO:0000256" key="9">
    <source>
        <dbReference type="SAM" id="Phobius"/>
    </source>
</evidence>
<dbReference type="PANTHER" id="PTHR11795">
    <property type="entry name" value="BRANCHED-CHAIN AMINO ACID TRANSPORT SYSTEM PERMEASE PROTEIN LIVH"/>
    <property type="match status" value="1"/>
</dbReference>
<feature type="transmembrane region" description="Helical" evidence="9">
    <location>
        <begin position="89"/>
        <end position="112"/>
    </location>
</feature>
<gene>
    <name evidence="10" type="ORF">HD599_000496</name>
</gene>
<feature type="transmembrane region" description="Helical" evidence="9">
    <location>
        <begin position="239"/>
        <end position="257"/>
    </location>
</feature>
<evidence type="ECO:0000256" key="3">
    <source>
        <dbReference type="ARBA" id="ARBA00022475"/>
    </source>
</evidence>
<evidence type="ECO:0000313" key="11">
    <source>
        <dbReference type="Proteomes" id="UP000536685"/>
    </source>
</evidence>
<keyword evidence="2" id="KW-0813">Transport</keyword>
<evidence type="ECO:0000256" key="2">
    <source>
        <dbReference type="ARBA" id="ARBA00022448"/>
    </source>
</evidence>
<evidence type="ECO:0000256" key="5">
    <source>
        <dbReference type="ARBA" id="ARBA00022970"/>
    </source>
</evidence>
<dbReference type="PANTHER" id="PTHR11795:SF450">
    <property type="entry name" value="ABC TRANSPORTER PERMEASE PROTEIN"/>
    <property type="match status" value="1"/>
</dbReference>
<keyword evidence="11" id="KW-1185">Reference proteome</keyword>
<sequence>MIIQPLVSGLAIGGIYALLAVSFLLTYRVSSVLNFAQAEFVMLGAFVASTVAGVAGIPLVAAALLGVGAAALLGVLMERVTYRPLRNKSHASLIISTVAVGIILAQAAQLIWGPNPRTLPSLVPNVSIDFLGSRVSTVSLFLIVVSVALIVALHYVLTKTRLGRQLEATSVDPDTAQLMGIRTGRLVIIAFAISTGLAGAAGILVAPMFSVTVHLGALIALKAFAACVIGGFGNLPGAAIAAVGLGVVENLAGTFIGTDSKDLIAFGLMIAFLIVRPQGIFGAKVGEKL</sequence>
<keyword evidence="7 9" id="KW-0472">Membrane</keyword>
<dbReference type="AlphaFoldDB" id="A0A841AKI4"/>
<protein>
    <submittedName>
        <fullName evidence="10">Branched-chain amino acid transport system permease protein</fullName>
    </submittedName>
</protein>